<name>A0A0N4WE18_HAEPC</name>
<evidence type="ECO:0000313" key="2">
    <source>
        <dbReference type="WBParaSite" id="HPLM_0000886101-mRNA-1"/>
    </source>
</evidence>
<evidence type="ECO:0000256" key="1">
    <source>
        <dbReference type="SAM" id="MobiDB-lite"/>
    </source>
</evidence>
<organism evidence="2">
    <name type="scientific">Haemonchus placei</name>
    <name type="common">Barber's pole worm</name>
    <dbReference type="NCBI Taxonomy" id="6290"/>
    <lineage>
        <taxon>Eukaryota</taxon>
        <taxon>Metazoa</taxon>
        <taxon>Ecdysozoa</taxon>
        <taxon>Nematoda</taxon>
        <taxon>Chromadorea</taxon>
        <taxon>Rhabditida</taxon>
        <taxon>Rhabditina</taxon>
        <taxon>Rhabditomorpha</taxon>
        <taxon>Strongyloidea</taxon>
        <taxon>Trichostrongylidae</taxon>
        <taxon>Haemonchus</taxon>
    </lineage>
</organism>
<reference evidence="2" key="1">
    <citation type="submission" date="2017-02" db="UniProtKB">
        <authorList>
            <consortium name="WormBaseParasite"/>
        </authorList>
    </citation>
    <scope>IDENTIFICATION</scope>
</reference>
<dbReference type="WBParaSite" id="HPLM_0000886101-mRNA-1">
    <property type="protein sequence ID" value="HPLM_0000886101-mRNA-1"/>
    <property type="gene ID" value="HPLM_0000886101"/>
</dbReference>
<dbReference type="OMA" id="HASMLKH"/>
<sequence length="144" mass="15983">LLKKALDKETGSAVISGVAENADPSTAVRFPLMLMLLRKFYCFSQFNVYLSLSFAWRQLLSHASMLKHFSIKGIYIRPSLTKAERDCLWALRATRPNAVNPNPPIVQKSYATPTDDHSVNISSPSEDVPSNVIASDDNQTSLNN</sequence>
<protein>
    <submittedName>
        <fullName evidence="2">RNA-directed DNA polymerase, eukaryota, reverse transcriptase zinc-binding domain protein</fullName>
    </submittedName>
</protein>
<feature type="compositionally biased region" description="Polar residues" evidence="1">
    <location>
        <begin position="132"/>
        <end position="144"/>
    </location>
</feature>
<feature type="region of interest" description="Disordered" evidence="1">
    <location>
        <begin position="96"/>
        <end position="144"/>
    </location>
</feature>
<proteinExistence type="predicted"/>
<accession>A0A0N4WE18</accession>
<dbReference type="AlphaFoldDB" id="A0A0N4WE18"/>